<dbReference type="Proteomes" id="UP001283341">
    <property type="component" value="Unassembled WGS sequence"/>
</dbReference>
<proteinExistence type="predicted"/>
<protein>
    <submittedName>
        <fullName evidence="4">Uncharacterized protein</fullName>
    </submittedName>
</protein>
<dbReference type="EMBL" id="JAUEDM010000002">
    <property type="protein sequence ID" value="KAK3324925.1"/>
    <property type="molecule type" value="Genomic_DNA"/>
</dbReference>
<dbReference type="AlphaFoldDB" id="A0AAE0IGX3"/>
<keyword evidence="2" id="KW-1133">Transmembrane helix</keyword>
<feature type="signal peptide" evidence="3">
    <location>
        <begin position="1"/>
        <end position="15"/>
    </location>
</feature>
<evidence type="ECO:0000256" key="2">
    <source>
        <dbReference type="SAM" id="Phobius"/>
    </source>
</evidence>
<evidence type="ECO:0000313" key="4">
    <source>
        <dbReference type="EMBL" id="KAK3324925.1"/>
    </source>
</evidence>
<feature type="compositionally biased region" description="Basic and acidic residues" evidence="1">
    <location>
        <begin position="351"/>
        <end position="361"/>
    </location>
</feature>
<keyword evidence="2" id="KW-0472">Membrane</keyword>
<evidence type="ECO:0000313" key="5">
    <source>
        <dbReference type="Proteomes" id="UP001283341"/>
    </source>
</evidence>
<feature type="transmembrane region" description="Helical" evidence="2">
    <location>
        <begin position="146"/>
        <end position="165"/>
    </location>
</feature>
<feature type="transmembrane region" description="Helical" evidence="2">
    <location>
        <begin position="249"/>
        <end position="270"/>
    </location>
</feature>
<reference evidence="4" key="2">
    <citation type="submission" date="2023-06" db="EMBL/GenBank/DDBJ databases">
        <authorList>
            <consortium name="Lawrence Berkeley National Laboratory"/>
            <person name="Haridas S."/>
            <person name="Hensen N."/>
            <person name="Bonometti L."/>
            <person name="Westerberg I."/>
            <person name="Brannstrom I.O."/>
            <person name="Guillou S."/>
            <person name="Cros-Aarteil S."/>
            <person name="Calhoun S."/>
            <person name="Kuo A."/>
            <person name="Mondo S."/>
            <person name="Pangilinan J."/>
            <person name="Riley R."/>
            <person name="Labutti K."/>
            <person name="Andreopoulos B."/>
            <person name="Lipzen A."/>
            <person name="Chen C."/>
            <person name="Yanf M."/>
            <person name="Daum C."/>
            <person name="Ng V."/>
            <person name="Clum A."/>
            <person name="Steindorff A."/>
            <person name="Ohm R."/>
            <person name="Martin F."/>
            <person name="Silar P."/>
            <person name="Natvig D."/>
            <person name="Lalanne C."/>
            <person name="Gautier V."/>
            <person name="Ament-Velasquez S.L."/>
            <person name="Kruys A."/>
            <person name="Hutchinson M.I."/>
            <person name="Powell A.J."/>
            <person name="Barry K."/>
            <person name="Miller A.N."/>
            <person name="Grigoriev I.V."/>
            <person name="Debuchy R."/>
            <person name="Gladieux P."/>
            <person name="Thoren M.H."/>
            <person name="Johannesson H."/>
        </authorList>
    </citation>
    <scope>NUCLEOTIDE SEQUENCE</scope>
    <source>
        <strain evidence="4">CBS 118394</strain>
    </source>
</reference>
<feature type="transmembrane region" description="Helical" evidence="2">
    <location>
        <begin position="25"/>
        <end position="47"/>
    </location>
</feature>
<comment type="caution">
    <text evidence="4">The sequence shown here is derived from an EMBL/GenBank/DDBJ whole genome shotgun (WGS) entry which is preliminary data.</text>
</comment>
<keyword evidence="5" id="KW-1185">Reference proteome</keyword>
<name>A0AAE0IGX3_9PEZI</name>
<organism evidence="4 5">
    <name type="scientific">Apodospora peruviana</name>
    <dbReference type="NCBI Taxonomy" id="516989"/>
    <lineage>
        <taxon>Eukaryota</taxon>
        <taxon>Fungi</taxon>
        <taxon>Dikarya</taxon>
        <taxon>Ascomycota</taxon>
        <taxon>Pezizomycotina</taxon>
        <taxon>Sordariomycetes</taxon>
        <taxon>Sordariomycetidae</taxon>
        <taxon>Sordariales</taxon>
        <taxon>Lasiosphaeriaceae</taxon>
        <taxon>Apodospora</taxon>
    </lineage>
</organism>
<gene>
    <name evidence="4" type="ORF">B0H66DRAFT_107466</name>
</gene>
<feature type="chain" id="PRO_5041906723" evidence="3">
    <location>
        <begin position="16"/>
        <end position="411"/>
    </location>
</feature>
<keyword evidence="2" id="KW-0812">Transmembrane</keyword>
<accession>A0AAE0IGX3</accession>
<feature type="transmembrane region" description="Helical" evidence="2">
    <location>
        <begin position="209"/>
        <end position="229"/>
    </location>
</feature>
<feature type="transmembrane region" description="Helical" evidence="2">
    <location>
        <begin position="59"/>
        <end position="81"/>
    </location>
</feature>
<feature type="region of interest" description="Disordered" evidence="1">
    <location>
        <begin position="323"/>
        <end position="411"/>
    </location>
</feature>
<evidence type="ECO:0000256" key="1">
    <source>
        <dbReference type="SAM" id="MobiDB-lite"/>
    </source>
</evidence>
<reference evidence="4" key="1">
    <citation type="journal article" date="2023" name="Mol. Phylogenet. Evol.">
        <title>Genome-scale phylogeny and comparative genomics of the fungal order Sordariales.</title>
        <authorList>
            <person name="Hensen N."/>
            <person name="Bonometti L."/>
            <person name="Westerberg I."/>
            <person name="Brannstrom I.O."/>
            <person name="Guillou S."/>
            <person name="Cros-Aarteil S."/>
            <person name="Calhoun S."/>
            <person name="Haridas S."/>
            <person name="Kuo A."/>
            <person name="Mondo S."/>
            <person name="Pangilinan J."/>
            <person name="Riley R."/>
            <person name="LaButti K."/>
            <person name="Andreopoulos B."/>
            <person name="Lipzen A."/>
            <person name="Chen C."/>
            <person name="Yan M."/>
            <person name="Daum C."/>
            <person name="Ng V."/>
            <person name="Clum A."/>
            <person name="Steindorff A."/>
            <person name="Ohm R.A."/>
            <person name="Martin F."/>
            <person name="Silar P."/>
            <person name="Natvig D.O."/>
            <person name="Lalanne C."/>
            <person name="Gautier V."/>
            <person name="Ament-Velasquez S.L."/>
            <person name="Kruys A."/>
            <person name="Hutchinson M.I."/>
            <person name="Powell A.J."/>
            <person name="Barry K."/>
            <person name="Miller A.N."/>
            <person name="Grigoriev I.V."/>
            <person name="Debuchy R."/>
            <person name="Gladieux P."/>
            <person name="Hiltunen Thoren M."/>
            <person name="Johannesson H."/>
        </authorList>
    </citation>
    <scope>NUCLEOTIDE SEQUENCE</scope>
    <source>
        <strain evidence="4">CBS 118394</strain>
    </source>
</reference>
<sequence length="411" mass="45028">MLFPAVAALHSIALAALHVDGATDMDIYGAFQLMALGVLCAPFTIKTSNTYFSDPGRKIVFVWTMIVVAGLISLLVEFYRIQSVDCVLDDLGRKLSPDAADFPYDTNLTCGLTCSISLGPFSPIRQGSANNIYVIPEPDKLPVGTAMMLAAACCIPSIITVLRLWNTIRKTWAACFHASYKEWHEDEVLEGTNYATPHMIGRIDGQIRSFLRLIQLPIFLAVLLFLVVISERNFASPQVSYQTEPFASIGQWFPCVGAGLLLLVAGYFMIVEHLDPESLEQGPVNSSASDTSKTAFPIRKPADYPLLPGTKWAVREQSVELSELRRDDNGNGSIHHHTVPSRGQQSASRSLDYDRRPRNNVEEGSGPVSPGTGNSQFPSFAGTAPTATLFRVEGENARTLTPPRRARRPTI</sequence>
<evidence type="ECO:0000256" key="3">
    <source>
        <dbReference type="SAM" id="SignalP"/>
    </source>
</evidence>
<keyword evidence="3" id="KW-0732">Signal</keyword>